<dbReference type="InterPro" id="IPR036526">
    <property type="entry name" value="C-N_Hydrolase_sf"/>
</dbReference>
<evidence type="ECO:0000256" key="2">
    <source>
        <dbReference type="ARBA" id="ARBA00022801"/>
    </source>
</evidence>
<evidence type="ECO:0000256" key="3">
    <source>
        <dbReference type="SAM" id="MobiDB-lite"/>
    </source>
</evidence>
<dbReference type="Gene3D" id="3.60.110.10">
    <property type="entry name" value="Carbon-nitrogen hydrolase"/>
    <property type="match status" value="1"/>
</dbReference>
<dbReference type="EMBL" id="JAIWYP010000002">
    <property type="protein sequence ID" value="KAH3874945.1"/>
    <property type="molecule type" value="Genomic_DNA"/>
</dbReference>
<evidence type="ECO:0000259" key="4">
    <source>
        <dbReference type="PROSITE" id="PS50263"/>
    </source>
</evidence>
<dbReference type="PROSITE" id="PS50263">
    <property type="entry name" value="CN_HYDROLASE"/>
    <property type="match status" value="1"/>
</dbReference>
<evidence type="ECO:0000313" key="6">
    <source>
        <dbReference type="Proteomes" id="UP000828390"/>
    </source>
</evidence>
<dbReference type="Proteomes" id="UP000828390">
    <property type="component" value="Unassembled WGS sequence"/>
</dbReference>
<dbReference type="Pfam" id="PF00795">
    <property type="entry name" value="CN_hydrolase"/>
    <property type="match status" value="1"/>
</dbReference>
<dbReference type="GO" id="GO:0016787">
    <property type="term" value="F:hydrolase activity"/>
    <property type="evidence" value="ECO:0007669"/>
    <property type="project" value="UniProtKB-KW"/>
</dbReference>
<keyword evidence="6" id="KW-1185">Reference proteome</keyword>
<dbReference type="SUPFAM" id="SSF56317">
    <property type="entry name" value="Carbon-nitrogen hydrolase"/>
    <property type="match status" value="1"/>
</dbReference>
<feature type="region of interest" description="Disordered" evidence="3">
    <location>
        <begin position="369"/>
        <end position="401"/>
    </location>
</feature>
<protein>
    <recommendedName>
        <fullName evidence="4">CN hydrolase domain-containing protein</fullName>
    </recommendedName>
</protein>
<comment type="caution">
    <text evidence="5">The sequence shown here is derived from an EMBL/GenBank/DDBJ whole genome shotgun (WGS) entry which is preliminary data.</text>
</comment>
<evidence type="ECO:0000256" key="1">
    <source>
        <dbReference type="ARBA" id="ARBA00008225"/>
    </source>
</evidence>
<feature type="compositionally biased region" description="Gly residues" evidence="3">
    <location>
        <begin position="266"/>
        <end position="285"/>
    </location>
</feature>
<comment type="similarity">
    <text evidence="1">Belongs to the carbon-nitrogen hydrolase superfamily. BTD/VNN family.</text>
</comment>
<organism evidence="5 6">
    <name type="scientific">Dreissena polymorpha</name>
    <name type="common">Zebra mussel</name>
    <name type="synonym">Mytilus polymorpha</name>
    <dbReference type="NCBI Taxonomy" id="45954"/>
    <lineage>
        <taxon>Eukaryota</taxon>
        <taxon>Metazoa</taxon>
        <taxon>Spiralia</taxon>
        <taxon>Lophotrochozoa</taxon>
        <taxon>Mollusca</taxon>
        <taxon>Bivalvia</taxon>
        <taxon>Autobranchia</taxon>
        <taxon>Heteroconchia</taxon>
        <taxon>Euheterodonta</taxon>
        <taxon>Imparidentia</taxon>
        <taxon>Neoheterodontei</taxon>
        <taxon>Myida</taxon>
        <taxon>Dreissenoidea</taxon>
        <taxon>Dreissenidae</taxon>
        <taxon>Dreissena</taxon>
    </lineage>
</organism>
<dbReference type="Pfam" id="PF19018">
    <property type="entry name" value="Vanin_C"/>
    <property type="match status" value="1"/>
</dbReference>
<sequence length="536" mass="60995">MENIPEPERNWNPCEHPDVYPETEIQFALSCMARENNIYVVANIGDKQPCNVSLDPSCPRTGYYQYNTNVAYDAMGTLVAKYHKYNLFYENWFDKPSKVDISVFNTPFGRFGLIICFDILFEHPPIDLICRNNISNIAFPTAWMDAHPFYTSIQFHSAFAVGLGVNFLAANIHYPSLRFHGSGIYTQQGAAGYCFNTSNESGGQLIVQKIPVVDQSRLDACRGLNISLSDLNDQMLELDKTVNNGRETLQHTKRKGWGKGREKGRGNGQGQGKMHGHGQRNGQGQGKRKETRQEKGRGKRKGQGNGQGKGKGPRKLDLLSQPKFHKDMFPYDLYKNPFNLVPLRPEGRKTIVCHTDLCCHLSFSFEPTDRRSAEKPTRKSHAPDDFQASQHSTDLRNFTENRKDQDDIRAHLADNQRSSVEDFYAIGAYDGRYKNRSTGYYIQVCIVLRCRKQQNVVNCSASMAEDFRIRLSHFRLVGNFSATFQYPSILLQGESDFRLTEHSRRWSFSNGQLVANERFSSPLAVATIFARDYGRD</sequence>
<feature type="compositionally biased region" description="Basic and acidic residues" evidence="3">
    <location>
        <begin position="369"/>
        <end position="384"/>
    </location>
</feature>
<dbReference type="InterPro" id="IPR003010">
    <property type="entry name" value="C-N_Hydrolase"/>
</dbReference>
<evidence type="ECO:0000313" key="5">
    <source>
        <dbReference type="EMBL" id="KAH3874945.1"/>
    </source>
</evidence>
<feature type="region of interest" description="Disordered" evidence="3">
    <location>
        <begin position="242"/>
        <end position="317"/>
    </location>
</feature>
<gene>
    <name evidence="5" type="ORF">DPMN_038202</name>
</gene>
<feature type="domain" description="CN hydrolase" evidence="4">
    <location>
        <begin position="1"/>
        <end position="212"/>
    </location>
</feature>
<dbReference type="AlphaFoldDB" id="A0A9D4MEZ4"/>
<name>A0A9D4MEZ4_DREPO</name>
<reference evidence="5" key="1">
    <citation type="journal article" date="2019" name="bioRxiv">
        <title>The Genome of the Zebra Mussel, Dreissena polymorpha: A Resource for Invasive Species Research.</title>
        <authorList>
            <person name="McCartney M.A."/>
            <person name="Auch B."/>
            <person name="Kono T."/>
            <person name="Mallez S."/>
            <person name="Zhang Y."/>
            <person name="Obille A."/>
            <person name="Becker A."/>
            <person name="Abrahante J.E."/>
            <person name="Garbe J."/>
            <person name="Badalamenti J.P."/>
            <person name="Herman A."/>
            <person name="Mangelson H."/>
            <person name="Liachko I."/>
            <person name="Sullivan S."/>
            <person name="Sone E.D."/>
            <person name="Koren S."/>
            <person name="Silverstein K.A.T."/>
            <person name="Beckman K.B."/>
            <person name="Gohl D.M."/>
        </authorList>
    </citation>
    <scope>NUCLEOTIDE SEQUENCE</scope>
    <source>
        <strain evidence="5">Duluth1</strain>
        <tissue evidence="5">Whole animal</tissue>
    </source>
</reference>
<keyword evidence="2" id="KW-0378">Hydrolase</keyword>
<dbReference type="PANTHER" id="PTHR10609">
    <property type="entry name" value="BIOTINIDASE-RELATED"/>
    <property type="match status" value="1"/>
</dbReference>
<dbReference type="InterPro" id="IPR040154">
    <property type="entry name" value="Biotinidase/VNN"/>
</dbReference>
<reference evidence="5" key="2">
    <citation type="submission" date="2020-11" db="EMBL/GenBank/DDBJ databases">
        <authorList>
            <person name="McCartney M.A."/>
            <person name="Auch B."/>
            <person name="Kono T."/>
            <person name="Mallez S."/>
            <person name="Becker A."/>
            <person name="Gohl D.M."/>
            <person name="Silverstein K.A.T."/>
            <person name="Koren S."/>
            <person name="Bechman K.B."/>
            <person name="Herman A."/>
            <person name="Abrahante J.E."/>
            <person name="Garbe J."/>
        </authorList>
    </citation>
    <scope>NUCLEOTIDE SEQUENCE</scope>
    <source>
        <strain evidence="5">Duluth1</strain>
        <tissue evidence="5">Whole animal</tissue>
    </source>
</reference>
<dbReference type="PANTHER" id="PTHR10609:SF27">
    <property type="entry name" value="CN HYDROLASE DOMAIN-CONTAINING PROTEIN-RELATED"/>
    <property type="match status" value="1"/>
</dbReference>
<feature type="compositionally biased region" description="Basic and acidic residues" evidence="3">
    <location>
        <begin position="287"/>
        <end position="296"/>
    </location>
</feature>
<accession>A0A9D4MEZ4</accession>
<proteinExistence type="inferred from homology"/>
<dbReference type="InterPro" id="IPR043957">
    <property type="entry name" value="Vanin_C"/>
</dbReference>